<organism evidence="2 3">
    <name type="scientific">Solanum commersonii</name>
    <name type="common">Commerson's wild potato</name>
    <name type="synonym">Commerson's nightshade</name>
    <dbReference type="NCBI Taxonomy" id="4109"/>
    <lineage>
        <taxon>Eukaryota</taxon>
        <taxon>Viridiplantae</taxon>
        <taxon>Streptophyta</taxon>
        <taxon>Embryophyta</taxon>
        <taxon>Tracheophyta</taxon>
        <taxon>Spermatophyta</taxon>
        <taxon>Magnoliopsida</taxon>
        <taxon>eudicotyledons</taxon>
        <taxon>Gunneridae</taxon>
        <taxon>Pentapetalae</taxon>
        <taxon>asterids</taxon>
        <taxon>lamiids</taxon>
        <taxon>Solanales</taxon>
        <taxon>Solanaceae</taxon>
        <taxon>Solanoideae</taxon>
        <taxon>Solaneae</taxon>
        <taxon>Solanum</taxon>
    </lineage>
</organism>
<gene>
    <name evidence="2" type="ORF">H5410_020799</name>
</gene>
<feature type="compositionally biased region" description="Basic residues" evidence="1">
    <location>
        <begin position="1"/>
        <end position="10"/>
    </location>
</feature>
<dbReference type="EMBL" id="JACXVP010000004">
    <property type="protein sequence ID" value="KAG5609518.1"/>
    <property type="molecule type" value="Genomic_DNA"/>
</dbReference>
<dbReference type="OrthoDB" id="1326097at2759"/>
<evidence type="ECO:0000256" key="1">
    <source>
        <dbReference type="SAM" id="MobiDB-lite"/>
    </source>
</evidence>
<proteinExistence type="predicted"/>
<reference evidence="2 3" key="1">
    <citation type="submission" date="2020-09" db="EMBL/GenBank/DDBJ databases">
        <title>De no assembly of potato wild relative species, Solanum commersonii.</title>
        <authorList>
            <person name="Cho K."/>
        </authorList>
    </citation>
    <scope>NUCLEOTIDE SEQUENCE [LARGE SCALE GENOMIC DNA]</scope>
    <source>
        <strain evidence="2">LZ3.2</strain>
        <tissue evidence="2">Leaf</tissue>
    </source>
</reference>
<keyword evidence="3" id="KW-1185">Reference proteome</keyword>
<dbReference type="AlphaFoldDB" id="A0A9J5ZFA7"/>
<accession>A0A9J5ZFA7</accession>
<feature type="region of interest" description="Disordered" evidence="1">
    <location>
        <begin position="1"/>
        <end position="31"/>
    </location>
</feature>
<comment type="caution">
    <text evidence="2">The sequence shown here is derived from an EMBL/GenBank/DDBJ whole genome shotgun (WGS) entry which is preliminary data.</text>
</comment>
<name>A0A9J5ZFA7_SOLCO</name>
<evidence type="ECO:0000313" key="3">
    <source>
        <dbReference type="Proteomes" id="UP000824120"/>
    </source>
</evidence>
<evidence type="ECO:0000313" key="2">
    <source>
        <dbReference type="EMBL" id="KAG5609518.1"/>
    </source>
</evidence>
<dbReference type="Proteomes" id="UP000824120">
    <property type="component" value="Chromosome 4"/>
</dbReference>
<protein>
    <submittedName>
        <fullName evidence="2">Uncharacterized protein</fullName>
    </submittedName>
</protein>
<sequence length="73" mass="7874">MASSSRKRVRTGTTIPPAPAVPGGQTQRYGAKAVTSEARMVQITHGSQDPLECNVSVVQEFYANWKLDAVLTL</sequence>